<dbReference type="PANTHER" id="PTHR38160">
    <property type="entry name" value="ZINC FINGER CCCH DOMAIN-CONTAINING PROTEIN 40"/>
    <property type="match status" value="1"/>
</dbReference>
<dbReference type="GO" id="GO:0046872">
    <property type="term" value="F:metal ion binding"/>
    <property type="evidence" value="ECO:0007669"/>
    <property type="project" value="InterPro"/>
</dbReference>
<feature type="region of interest" description="Disordered" evidence="1">
    <location>
        <begin position="148"/>
        <end position="211"/>
    </location>
</feature>
<dbReference type="AlphaFoldDB" id="A0AAV5K301"/>
<gene>
    <name evidence="2" type="ORF">SLEP1_g31313</name>
</gene>
<dbReference type="EMBL" id="BPVZ01000057">
    <property type="protein sequence ID" value="GKV21324.1"/>
    <property type="molecule type" value="Genomic_DNA"/>
</dbReference>
<evidence type="ECO:0000313" key="3">
    <source>
        <dbReference type="Proteomes" id="UP001054252"/>
    </source>
</evidence>
<proteinExistence type="predicted"/>
<name>A0AAV5K301_9ROSI</name>
<comment type="caution">
    <text evidence="2">The sequence shown here is derived from an EMBL/GenBank/DDBJ whole genome shotgun (WGS) entry which is preliminary data.</text>
</comment>
<dbReference type="Proteomes" id="UP001054252">
    <property type="component" value="Unassembled WGS sequence"/>
</dbReference>
<evidence type="ECO:0000256" key="1">
    <source>
        <dbReference type="SAM" id="MobiDB-lite"/>
    </source>
</evidence>
<feature type="compositionally biased region" description="Basic and acidic residues" evidence="1">
    <location>
        <begin position="38"/>
        <end position="49"/>
    </location>
</feature>
<dbReference type="PANTHER" id="PTHR38160:SF1">
    <property type="entry name" value="ZINC FINGER CCCH DOMAIN-CONTAINING PROTEIN 40"/>
    <property type="match status" value="1"/>
</dbReference>
<feature type="region of interest" description="Disordered" evidence="1">
    <location>
        <begin position="1"/>
        <end position="51"/>
    </location>
</feature>
<reference evidence="2 3" key="1">
    <citation type="journal article" date="2021" name="Commun. Biol.">
        <title>The genome of Shorea leprosula (Dipterocarpaceae) highlights the ecological relevance of drought in aseasonal tropical rainforests.</title>
        <authorList>
            <person name="Ng K.K.S."/>
            <person name="Kobayashi M.J."/>
            <person name="Fawcett J.A."/>
            <person name="Hatakeyama M."/>
            <person name="Paape T."/>
            <person name="Ng C.H."/>
            <person name="Ang C.C."/>
            <person name="Tnah L.H."/>
            <person name="Lee C.T."/>
            <person name="Nishiyama T."/>
            <person name="Sese J."/>
            <person name="O'Brien M.J."/>
            <person name="Copetti D."/>
            <person name="Mohd Noor M.I."/>
            <person name="Ong R.C."/>
            <person name="Putra M."/>
            <person name="Sireger I.Z."/>
            <person name="Indrioko S."/>
            <person name="Kosugi Y."/>
            <person name="Izuno A."/>
            <person name="Isagi Y."/>
            <person name="Lee S.L."/>
            <person name="Shimizu K.K."/>
        </authorList>
    </citation>
    <scope>NUCLEOTIDE SEQUENCE [LARGE SCALE GENOMIC DNA]</scope>
    <source>
        <strain evidence="2">214</strain>
    </source>
</reference>
<keyword evidence="3" id="KW-1185">Reference proteome</keyword>
<feature type="compositionally biased region" description="Polar residues" evidence="1">
    <location>
        <begin position="27"/>
        <end position="37"/>
    </location>
</feature>
<evidence type="ECO:0000313" key="2">
    <source>
        <dbReference type="EMBL" id="GKV21324.1"/>
    </source>
</evidence>
<sequence length="366" mass="41234">MEFNIAGYSPSRSVEKKSGRSHRQKYLSGQSDFSENLKTPDEVEDRVNEGRNSSFHPRIALELKEVELDISRLDQHKLQLRNSLEEKDQEADTLSSRIEELAAQLKKEKDEARKITSKIKKFVKAHNRCSQIQDELKRSQARAQKLGEQLGSITTRTSGNDEDSNINIVSDGETTDVHIRNPQKDSRNNSPPNKKRLYADQDTAQDPILDGEDQLETLRSKKRSRWNVGPAPLNMEKEIGSLDKELSNSRTLRNDEKLIRKAKKLSSSVHAANKLKGTSSGSVLPSTSMAAQALDEVVEIVEDEEKNEMFDVVSTGREREAMYAARGLPNLLPPPPIPRNAYSKYEGEDENVNVDGLEEMGHVNIM</sequence>
<organism evidence="2 3">
    <name type="scientific">Rubroshorea leprosula</name>
    <dbReference type="NCBI Taxonomy" id="152421"/>
    <lineage>
        <taxon>Eukaryota</taxon>
        <taxon>Viridiplantae</taxon>
        <taxon>Streptophyta</taxon>
        <taxon>Embryophyta</taxon>
        <taxon>Tracheophyta</taxon>
        <taxon>Spermatophyta</taxon>
        <taxon>Magnoliopsida</taxon>
        <taxon>eudicotyledons</taxon>
        <taxon>Gunneridae</taxon>
        <taxon>Pentapetalae</taxon>
        <taxon>rosids</taxon>
        <taxon>malvids</taxon>
        <taxon>Malvales</taxon>
        <taxon>Dipterocarpaceae</taxon>
        <taxon>Rubroshorea</taxon>
    </lineage>
</organism>
<dbReference type="InterPro" id="IPR045868">
    <property type="entry name" value="Znf_C3H13/40"/>
</dbReference>
<accession>A0AAV5K301</accession>
<feature type="compositionally biased region" description="Basic and acidic residues" evidence="1">
    <location>
        <begin position="175"/>
        <end position="187"/>
    </location>
</feature>
<protein>
    <submittedName>
        <fullName evidence="2">Uncharacterized protein</fullName>
    </submittedName>
</protein>